<feature type="region of interest" description="Disordered" evidence="3">
    <location>
        <begin position="298"/>
        <end position="351"/>
    </location>
</feature>
<name>C1MNJ1_MICPC</name>
<dbReference type="GO" id="GO:0016604">
    <property type="term" value="C:nuclear body"/>
    <property type="evidence" value="ECO:0007669"/>
    <property type="project" value="TreeGrafter"/>
</dbReference>
<dbReference type="GO" id="GO:0031422">
    <property type="term" value="C:RecQ family helicase-topoisomerase III complex"/>
    <property type="evidence" value="ECO:0007669"/>
    <property type="project" value="TreeGrafter"/>
</dbReference>
<protein>
    <recommendedName>
        <fullName evidence="2">RecQ-mediated genome instability protein 1</fullName>
    </recommendedName>
</protein>
<accession>C1MNJ1</accession>
<keyword evidence="6" id="KW-1185">Reference proteome</keyword>
<dbReference type="EMBL" id="GG663737">
    <property type="protein sequence ID" value="EEH58758.1"/>
    <property type="molecule type" value="Genomic_DNA"/>
</dbReference>
<dbReference type="SMART" id="SM01161">
    <property type="entry name" value="DUF1767"/>
    <property type="match status" value="1"/>
</dbReference>
<dbReference type="InterPro" id="IPR042470">
    <property type="entry name" value="RMI1_N_C_sf"/>
</dbReference>
<dbReference type="Pfam" id="PF08585">
    <property type="entry name" value="RMI1_N_C"/>
    <property type="match status" value="1"/>
</dbReference>
<evidence type="ECO:0000256" key="3">
    <source>
        <dbReference type="SAM" id="MobiDB-lite"/>
    </source>
</evidence>
<dbReference type="eggNOG" id="ENOG502QPJ3">
    <property type="taxonomic scope" value="Eukaryota"/>
</dbReference>
<evidence type="ECO:0000256" key="1">
    <source>
        <dbReference type="ARBA" id="ARBA00006395"/>
    </source>
</evidence>
<dbReference type="GO" id="GO:0000712">
    <property type="term" value="P:resolution of meiotic recombination intermediates"/>
    <property type="evidence" value="ECO:0007669"/>
    <property type="project" value="TreeGrafter"/>
</dbReference>
<feature type="compositionally biased region" description="Low complexity" evidence="3">
    <location>
        <begin position="330"/>
        <end position="344"/>
    </location>
</feature>
<evidence type="ECO:0000256" key="2">
    <source>
        <dbReference type="ARBA" id="ARBA00018987"/>
    </source>
</evidence>
<dbReference type="PANTHER" id="PTHR14790">
    <property type="entry name" value="RECQ-MEDIATED GENOME INSTABILITY PROTEIN 1 RMI1"/>
    <property type="match status" value="1"/>
</dbReference>
<dbReference type="RefSeq" id="XP_003057113.1">
    <property type="nucleotide sequence ID" value="XM_003057067.1"/>
</dbReference>
<evidence type="ECO:0000313" key="6">
    <source>
        <dbReference type="Proteomes" id="UP000001876"/>
    </source>
</evidence>
<feature type="compositionally biased region" description="Pro residues" evidence="3">
    <location>
        <begin position="228"/>
        <end position="244"/>
    </location>
</feature>
<proteinExistence type="inferred from homology"/>
<dbReference type="OMA" id="FADCASH"/>
<dbReference type="GeneID" id="9682150"/>
<dbReference type="KEGG" id="mpp:MICPUCDRAFT_55922"/>
<feature type="region of interest" description="Disordered" evidence="3">
    <location>
        <begin position="227"/>
        <end position="261"/>
    </location>
</feature>
<dbReference type="PANTHER" id="PTHR14790:SF15">
    <property type="entry name" value="RECQ-MEDIATED GENOME INSTABILITY PROTEIN 1"/>
    <property type="match status" value="1"/>
</dbReference>
<dbReference type="GO" id="GO:0000724">
    <property type="term" value="P:double-strand break repair via homologous recombination"/>
    <property type="evidence" value="ECO:0007669"/>
    <property type="project" value="TreeGrafter"/>
</dbReference>
<reference evidence="5 6" key="1">
    <citation type="journal article" date="2009" name="Science">
        <title>Green evolution and dynamic adaptations revealed by genomes of the marine picoeukaryotes Micromonas.</title>
        <authorList>
            <person name="Worden A.Z."/>
            <person name="Lee J.H."/>
            <person name="Mock T."/>
            <person name="Rouze P."/>
            <person name="Simmons M.P."/>
            <person name="Aerts A.L."/>
            <person name="Allen A.E."/>
            <person name="Cuvelier M.L."/>
            <person name="Derelle E."/>
            <person name="Everett M.V."/>
            <person name="Foulon E."/>
            <person name="Grimwood J."/>
            <person name="Gundlach H."/>
            <person name="Henrissat B."/>
            <person name="Napoli C."/>
            <person name="McDonald S.M."/>
            <person name="Parker M.S."/>
            <person name="Rombauts S."/>
            <person name="Salamov A."/>
            <person name="Von Dassow P."/>
            <person name="Badger J.H."/>
            <person name="Coutinho P.M."/>
            <person name="Demir E."/>
            <person name="Dubchak I."/>
            <person name="Gentemann C."/>
            <person name="Eikrem W."/>
            <person name="Gready J.E."/>
            <person name="John U."/>
            <person name="Lanier W."/>
            <person name="Lindquist E.A."/>
            <person name="Lucas S."/>
            <person name="Mayer K.F."/>
            <person name="Moreau H."/>
            <person name="Not F."/>
            <person name="Otillar R."/>
            <person name="Panaud O."/>
            <person name="Pangilinan J."/>
            <person name="Paulsen I."/>
            <person name="Piegu B."/>
            <person name="Poliakov A."/>
            <person name="Robbens S."/>
            <person name="Schmutz J."/>
            <person name="Toulza E."/>
            <person name="Wyss T."/>
            <person name="Zelensky A."/>
            <person name="Zhou K."/>
            <person name="Armbrust E.V."/>
            <person name="Bhattacharya D."/>
            <person name="Goodenough U.W."/>
            <person name="Van de Peer Y."/>
            <person name="Grigoriev I.V."/>
        </authorList>
    </citation>
    <scope>NUCLEOTIDE SEQUENCE [LARGE SCALE GENOMIC DNA]</scope>
    <source>
        <strain evidence="5 6">CCMP1545</strain>
    </source>
</reference>
<gene>
    <name evidence="5" type="ORF">MICPUCDRAFT_55922</name>
</gene>
<dbReference type="OrthoDB" id="341511at2759"/>
<dbReference type="InterPro" id="IPR013894">
    <property type="entry name" value="RMI1_OB"/>
</dbReference>
<dbReference type="Gene3D" id="2.40.50.770">
    <property type="entry name" value="RecQ-mediated genome instability protein Rmi1, C-terminal domain"/>
    <property type="match status" value="1"/>
</dbReference>
<dbReference type="AlphaFoldDB" id="C1MNJ1"/>
<dbReference type="Proteomes" id="UP000001876">
    <property type="component" value="Unassembled WGS sequence"/>
</dbReference>
<feature type="domain" description="RecQ mediated genome instability protein 1 OB-fold" evidence="4">
    <location>
        <begin position="82"/>
        <end position="181"/>
    </location>
</feature>
<sequence>MPTTTTAERARVAFAELGIHLSSSWLDACATHLSSSVPGFDRKSPRESTDEMYLQFLRADMNVAGSGVLPSSLSTLRDGAVVEGRVVLQIDEIVNVTASFNDRYVDKRAGGDRTLKLMLTDGKQRVVAWEYRPIRALGVLTEAGCKVAVTDAEVRGGELFLTEESAAILGGGVDALEARRRRAVEAWARPNRPAAAGGARVGREEAVRRAAAGEAGANGAAAAAAAAAPPPAAPAREPPAPARPPVAAARPSPPPVARAREPAPMVDLTNDQETMTHAVAAPPPAAAAAVAAAKRKRTVKIDDTSDDDTPAKPDAASPVVARSSQRLRRASASASASHQQQQQQRSKEEAAAAAAAATAAAPAATTCKSPGWAMGVVKSKPFAYLAAIAALRTARGAKPHAAATKKENVVFYGWMAKVGTLALRREEERSNAWTLSVKAVFEDGTGAVVVDVPTAVIARVTGGELTPDAYAAASIERRKAMAARALTFFHAFHGKISMAVSVYDDDAPPRVNKMFGPEDTCDAMDVKKLGMRYEKMRAKFKVTGGGASQ</sequence>
<comment type="similarity">
    <text evidence="1">Belongs to the RMI1 family.</text>
</comment>
<organism evidence="6">
    <name type="scientific">Micromonas pusilla (strain CCMP1545)</name>
    <name type="common">Picoplanktonic green alga</name>
    <dbReference type="NCBI Taxonomy" id="564608"/>
    <lineage>
        <taxon>Eukaryota</taxon>
        <taxon>Viridiplantae</taxon>
        <taxon>Chlorophyta</taxon>
        <taxon>Mamiellophyceae</taxon>
        <taxon>Mamiellales</taxon>
        <taxon>Mamiellaceae</taxon>
        <taxon>Micromonas</taxon>
    </lineage>
</organism>
<evidence type="ECO:0000259" key="4">
    <source>
        <dbReference type="Pfam" id="PF08585"/>
    </source>
</evidence>
<dbReference type="STRING" id="564608.C1MNJ1"/>
<evidence type="ECO:0000313" key="5">
    <source>
        <dbReference type="EMBL" id="EEH58758.1"/>
    </source>
</evidence>